<name>A0A8T2QZR9_CERRI</name>
<dbReference type="Proteomes" id="UP000825935">
    <property type="component" value="Chromosome 30"/>
</dbReference>
<dbReference type="AlphaFoldDB" id="A0A8T2QZR9"/>
<keyword evidence="2" id="KW-1185">Reference proteome</keyword>
<reference evidence="1" key="1">
    <citation type="submission" date="2021-08" db="EMBL/GenBank/DDBJ databases">
        <title>WGS assembly of Ceratopteris richardii.</title>
        <authorList>
            <person name="Marchant D.B."/>
            <person name="Chen G."/>
            <person name="Jenkins J."/>
            <person name="Shu S."/>
            <person name="Leebens-Mack J."/>
            <person name="Grimwood J."/>
            <person name="Schmutz J."/>
            <person name="Soltis P."/>
            <person name="Soltis D."/>
            <person name="Chen Z.-H."/>
        </authorList>
    </citation>
    <scope>NUCLEOTIDE SEQUENCE</scope>
    <source>
        <strain evidence="1">Whitten #5841</strain>
        <tissue evidence="1">Leaf</tissue>
    </source>
</reference>
<protein>
    <submittedName>
        <fullName evidence="1">Uncharacterized protein</fullName>
    </submittedName>
</protein>
<comment type="caution">
    <text evidence="1">The sequence shown here is derived from an EMBL/GenBank/DDBJ whole genome shotgun (WGS) entry which is preliminary data.</text>
</comment>
<sequence length="119" mass="14071">MAELIQIRTKAFDHLPANARNVLLKMYRPSCSAPSVSHGRAFDLYPCRTSLAVKFSSRKQMKKYFRSKLDAFSHRLRVEGQILECRTYIRQISFRNEWLPSDNTKRYTNHVRRASRTTF</sequence>
<evidence type="ECO:0000313" key="1">
    <source>
        <dbReference type="EMBL" id="KAH7289506.1"/>
    </source>
</evidence>
<evidence type="ECO:0000313" key="2">
    <source>
        <dbReference type="Proteomes" id="UP000825935"/>
    </source>
</evidence>
<gene>
    <name evidence="1" type="ORF">KP509_30G005900</name>
</gene>
<proteinExistence type="predicted"/>
<dbReference type="EMBL" id="CM035435">
    <property type="protein sequence ID" value="KAH7289506.1"/>
    <property type="molecule type" value="Genomic_DNA"/>
</dbReference>
<organism evidence="1 2">
    <name type="scientific">Ceratopteris richardii</name>
    <name type="common">Triangle waterfern</name>
    <dbReference type="NCBI Taxonomy" id="49495"/>
    <lineage>
        <taxon>Eukaryota</taxon>
        <taxon>Viridiplantae</taxon>
        <taxon>Streptophyta</taxon>
        <taxon>Embryophyta</taxon>
        <taxon>Tracheophyta</taxon>
        <taxon>Polypodiopsida</taxon>
        <taxon>Polypodiidae</taxon>
        <taxon>Polypodiales</taxon>
        <taxon>Pteridineae</taxon>
        <taxon>Pteridaceae</taxon>
        <taxon>Parkerioideae</taxon>
        <taxon>Ceratopteris</taxon>
    </lineage>
</organism>
<accession>A0A8T2QZR9</accession>